<dbReference type="PROSITE" id="PS51352">
    <property type="entry name" value="THIOREDOXIN_2"/>
    <property type="match status" value="1"/>
</dbReference>
<accession>A0A173Y5U1</accession>
<dbReference type="PANTHER" id="PTHR42852">
    <property type="entry name" value="THIOL:DISULFIDE INTERCHANGE PROTEIN DSBE"/>
    <property type="match status" value="1"/>
</dbReference>
<dbReference type="Pfam" id="PF00578">
    <property type="entry name" value="AhpC-TSA"/>
    <property type="match status" value="1"/>
</dbReference>
<dbReference type="InterPro" id="IPR036249">
    <property type="entry name" value="Thioredoxin-like_sf"/>
</dbReference>
<dbReference type="GO" id="GO:0016491">
    <property type="term" value="F:oxidoreductase activity"/>
    <property type="evidence" value="ECO:0007669"/>
    <property type="project" value="InterPro"/>
</dbReference>
<evidence type="ECO:0000259" key="1">
    <source>
        <dbReference type="PROSITE" id="PS51352"/>
    </source>
</evidence>
<evidence type="ECO:0000313" key="3">
    <source>
        <dbReference type="Proteomes" id="UP000092714"/>
    </source>
</evidence>
<name>A0A173Y5U1_9CLOT</name>
<dbReference type="Proteomes" id="UP000092714">
    <property type="component" value="Unassembled WGS sequence"/>
</dbReference>
<dbReference type="OrthoDB" id="9809733at2"/>
<dbReference type="InterPro" id="IPR013766">
    <property type="entry name" value="Thioredoxin_domain"/>
</dbReference>
<gene>
    <name evidence="2" type="ORF">CP373A1_09790</name>
</gene>
<proteinExistence type="predicted"/>
<dbReference type="EMBL" id="MAPZ01000019">
    <property type="protein sequence ID" value="OBY10787.1"/>
    <property type="molecule type" value="Genomic_DNA"/>
</dbReference>
<dbReference type="RefSeq" id="WP_055253301.1">
    <property type="nucleotide sequence ID" value="NZ_CYZW01000001.1"/>
</dbReference>
<dbReference type="AlphaFoldDB" id="A0A173Y5U1"/>
<organism evidence="2 3">
    <name type="scientific">Clostridium paraputrificum</name>
    <dbReference type="NCBI Taxonomy" id="29363"/>
    <lineage>
        <taxon>Bacteria</taxon>
        <taxon>Bacillati</taxon>
        <taxon>Bacillota</taxon>
        <taxon>Clostridia</taxon>
        <taxon>Eubacteriales</taxon>
        <taxon>Clostridiaceae</taxon>
        <taxon>Clostridium</taxon>
    </lineage>
</organism>
<reference evidence="2 3" key="1">
    <citation type="submission" date="2016-06" db="EMBL/GenBank/DDBJ databases">
        <authorList>
            <person name="Kjaerup R.B."/>
            <person name="Dalgaard T.S."/>
            <person name="Juul-Madsen H.R."/>
        </authorList>
    </citation>
    <scope>NUCLEOTIDE SEQUENCE [LARGE SCALE GENOMIC DNA]</scope>
    <source>
        <strain evidence="2 3">373-A1</strain>
    </source>
</reference>
<dbReference type="SUPFAM" id="SSF52833">
    <property type="entry name" value="Thioredoxin-like"/>
    <property type="match status" value="1"/>
</dbReference>
<dbReference type="Gene3D" id="3.40.30.10">
    <property type="entry name" value="Glutaredoxin"/>
    <property type="match status" value="1"/>
</dbReference>
<dbReference type="PANTHER" id="PTHR42852:SF17">
    <property type="entry name" value="THIOREDOXIN-LIKE PROTEIN HI_1115"/>
    <property type="match status" value="1"/>
</dbReference>
<sequence length="197" mass="22819">MMNKRKILGIVVVLVIGMIIFTVLSSKNSISTEEKLSQIESERKPDNYIPASIKIKAKDFTVYAENKEKINIEKYIGSKPMVIVFWASWCIDCRENLIRIEAAKEKYYKEDVEFIVVNITDGERETKETADTYLKFNNISLDTYYDYDLSAYKAYNLNTLPRMMFVDKNGIIVQDRKVSIDEKGLDLSIKNLISPEE</sequence>
<dbReference type="InterPro" id="IPR000866">
    <property type="entry name" value="AhpC/TSA"/>
</dbReference>
<feature type="domain" description="Thioredoxin" evidence="1">
    <location>
        <begin position="51"/>
        <end position="194"/>
    </location>
</feature>
<dbReference type="GO" id="GO:0016209">
    <property type="term" value="F:antioxidant activity"/>
    <property type="evidence" value="ECO:0007669"/>
    <property type="project" value="InterPro"/>
</dbReference>
<dbReference type="eggNOG" id="COG0526">
    <property type="taxonomic scope" value="Bacteria"/>
</dbReference>
<keyword evidence="3" id="KW-1185">Reference proteome</keyword>
<protein>
    <recommendedName>
        <fullName evidence="1">Thioredoxin domain-containing protein</fullName>
    </recommendedName>
</protein>
<comment type="caution">
    <text evidence="2">The sequence shown here is derived from an EMBL/GenBank/DDBJ whole genome shotgun (WGS) entry which is preliminary data.</text>
</comment>
<evidence type="ECO:0000313" key="2">
    <source>
        <dbReference type="EMBL" id="OBY10787.1"/>
    </source>
</evidence>
<dbReference type="InterPro" id="IPR050553">
    <property type="entry name" value="Thioredoxin_ResA/DsbE_sf"/>
</dbReference>
<dbReference type="CDD" id="cd02966">
    <property type="entry name" value="TlpA_like_family"/>
    <property type="match status" value="1"/>
</dbReference>